<keyword evidence="4 7" id="KW-0812">Transmembrane</keyword>
<dbReference type="EMBL" id="JAHYBZ010000004">
    <property type="protein sequence ID" value="MBW6398742.1"/>
    <property type="molecule type" value="Genomic_DNA"/>
</dbReference>
<dbReference type="Gene3D" id="1.20.1250.20">
    <property type="entry name" value="MFS general substrate transporter like domains"/>
    <property type="match status" value="1"/>
</dbReference>
<dbReference type="InterPro" id="IPR050171">
    <property type="entry name" value="MFS_Transporters"/>
</dbReference>
<dbReference type="Proteomes" id="UP001196565">
    <property type="component" value="Unassembled WGS sequence"/>
</dbReference>
<feature type="transmembrane region" description="Helical" evidence="7">
    <location>
        <begin position="200"/>
        <end position="221"/>
    </location>
</feature>
<evidence type="ECO:0000256" key="2">
    <source>
        <dbReference type="ARBA" id="ARBA00022448"/>
    </source>
</evidence>
<dbReference type="InterPro" id="IPR020846">
    <property type="entry name" value="MFS_dom"/>
</dbReference>
<name>A0ABS7A8V5_9PROT</name>
<evidence type="ECO:0000256" key="5">
    <source>
        <dbReference type="ARBA" id="ARBA00022989"/>
    </source>
</evidence>
<dbReference type="SUPFAM" id="SSF103473">
    <property type="entry name" value="MFS general substrate transporter"/>
    <property type="match status" value="1"/>
</dbReference>
<protein>
    <submittedName>
        <fullName evidence="9">MFS transporter</fullName>
    </submittedName>
</protein>
<evidence type="ECO:0000256" key="4">
    <source>
        <dbReference type="ARBA" id="ARBA00022692"/>
    </source>
</evidence>
<sequence length="235" mass="23725">MTIAVGVLLAAAIAGGQVAGSPDHARHAGHGAAVADIRAPFGVLVVLAVTFSLGSIVYAAFSTALPKWLSDTLALDVRESAQLGLVVGATLLAGSVGQLVGGRLADRLPFKWLYVGTFALKFVPLALAGAIGGPAAVIAAAVIGFTFDMSAPVENLLLARYSSGRRRGLAFGMKFAMGFAATPLGVNLVAWAYADDTAGAGVLFGILAVLTAAMLCAALLLPREGAPVRQVAVAE</sequence>
<feature type="transmembrane region" description="Helical" evidence="7">
    <location>
        <begin position="122"/>
        <end position="147"/>
    </location>
</feature>
<keyword evidence="3" id="KW-1003">Cell membrane</keyword>
<keyword evidence="10" id="KW-1185">Reference proteome</keyword>
<dbReference type="RefSeq" id="WP_219763351.1">
    <property type="nucleotide sequence ID" value="NZ_JAHYBZ010000004.1"/>
</dbReference>
<evidence type="ECO:0000313" key="10">
    <source>
        <dbReference type="Proteomes" id="UP001196565"/>
    </source>
</evidence>
<dbReference type="PANTHER" id="PTHR23517:SF2">
    <property type="entry name" value="MULTIDRUG RESISTANCE PROTEIN MDTH"/>
    <property type="match status" value="1"/>
</dbReference>
<feature type="domain" description="Major facilitator superfamily (MFS) profile" evidence="8">
    <location>
        <begin position="43"/>
        <end position="235"/>
    </location>
</feature>
<dbReference type="PANTHER" id="PTHR23517">
    <property type="entry name" value="RESISTANCE PROTEIN MDTM, PUTATIVE-RELATED-RELATED"/>
    <property type="match status" value="1"/>
</dbReference>
<dbReference type="PROSITE" id="PS50850">
    <property type="entry name" value="MFS"/>
    <property type="match status" value="1"/>
</dbReference>
<gene>
    <name evidence="9" type="ORF">KPL78_12835</name>
</gene>
<evidence type="ECO:0000256" key="3">
    <source>
        <dbReference type="ARBA" id="ARBA00022475"/>
    </source>
</evidence>
<keyword evidence="6 7" id="KW-0472">Membrane</keyword>
<comment type="caution">
    <text evidence="9">The sequence shown here is derived from an EMBL/GenBank/DDBJ whole genome shotgun (WGS) entry which is preliminary data.</text>
</comment>
<reference evidence="9 10" key="1">
    <citation type="submission" date="2021-07" db="EMBL/GenBank/DDBJ databases">
        <authorList>
            <person name="So Y."/>
        </authorList>
    </citation>
    <scope>NUCLEOTIDE SEQUENCE [LARGE SCALE GENOMIC DNA]</scope>
    <source>
        <strain evidence="9 10">HJA6</strain>
    </source>
</reference>
<organism evidence="9 10">
    <name type="scientific">Roseomonas alba</name>
    <dbReference type="NCBI Taxonomy" id="2846776"/>
    <lineage>
        <taxon>Bacteria</taxon>
        <taxon>Pseudomonadati</taxon>
        <taxon>Pseudomonadota</taxon>
        <taxon>Alphaproteobacteria</taxon>
        <taxon>Acetobacterales</taxon>
        <taxon>Roseomonadaceae</taxon>
        <taxon>Roseomonas</taxon>
    </lineage>
</organism>
<dbReference type="Pfam" id="PF07690">
    <property type="entry name" value="MFS_1"/>
    <property type="match status" value="1"/>
</dbReference>
<feature type="transmembrane region" description="Helical" evidence="7">
    <location>
        <begin position="82"/>
        <end position="102"/>
    </location>
</feature>
<evidence type="ECO:0000313" key="9">
    <source>
        <dbReference type="EMBL" id="MBW6398742.1"/>
    </source>
</evidence>
<keyword evidence="5 7" id="KW-1133">Transmembrane helix</keyword>
<evidence type="ECO:0000256" key="7">
    <source>
        <dbReference type="SAM" id="Phobius"/>
    </source>
</evidence>
<comment type="subcellular location">
    <subcellularLocation>
        <location evidence="1">Cell membrane</location>
        <topology evidence="1">Multi-pass membrane protein</topology>
    </subcellularLocation>
</comment>
<accession>A0ABS7A8V5</accession>
<feature type="transmembrane region" description="Helical" evidence="7">
    <location>
        <begin position="41"/>
        <end position="61"/>
    </location>
</feature>
<dbReference type="InterPro" id="IPR011701">
    <property type="entry name" value="MFS"/>
</dbReference>
<evidence type="ECO:0000256" key="6">
    <source>
        <dbReference type="ARBA" id="ARBA00023136"/>
    </source>
</evidence>
<dbReference type="InterPro" id="IPR036259">
    <property type="entry name" value="MFS_trans_sf"/>
</dbReference>
<keyword evidence="2" id="KW-0813">Transport</keyword>
<evidence type="ECO:0000256" key="1">
    <source>
        <dbReference type="ARBA" id="ARBA00004651"/>
    </source>
</evidence>
<proteinExistence type="predicted"/>
<feature type="transmembrane region" description="Helical" evidence="7">
    <location>
        <begin position="168"/>
        <end position="194"/>
    </location>
</feature>
<evidence type="ECO:0000259" key="8">
    <source>
        <dbReference type="PROSITE" id="PS50850"/>
    </source>
</evidence>